<dbReference type="AlphaFoldDB" id="A0AAN8JT84"/>
<accession>A0AAN8JT84</accession>
<dbReference type="EMBL" id="JAZGQO010000007">
    <property type="protein sequence ID" value="KAK6181130.1"/>
    <property type="molecule type" value="Genomic_DNA"/>
</dbReference>
<evidence type="ECO:0000313" key="2">
    <source>
        <dbReference type="EMBL" id="KAK6181130.1"/>
    </source>
</evidence>
<sequence>MNIARITEESTAEELLPNSTPQVNTTHQYNLPEQDTAEQLLPNCSNSTPQVNTTHQYNLPHQDTAEQLLPNCSNSTPQVNTTHQYNLPHQDTAEQLLPNCSNSTPQVNTTHQYNLAARLVQSVVSQNITDGDNSSHDDIVLNDNITQRAQNQTVTEPSEEHPEEYTEIWLKSTLQEFKGQ</sequence>
<proteinExistence type="predicted"/>
<reference evidence="2 3" key="1">
    <citation type="submission" date="2024-01" db="EMBL/GenBank/DDBJ databases">
        <title>The genome of the rayed Mediterranean limpet Patella caerulea (Linnaeus, 1758).</title>
        <authorList>
            <person name="Anh-Thu Weber A."/>
            <person name="Halstead-Nussloch G."/>
        </authorList>
    </citation>
    <scope>NUCLEOTIDE SEQUENCE [LARGE SCALE GENOMIC DNA]</scope>
    <source>
        <strain evidence="2">AATW-2023a</strain>
        <tissue evidence="2">Whole specimen</tissue>
    </source>
</reference>
<evidence type="ECO:0000313" key="3">
    <source>
        <dbReference type="Proteomes" id="UP001347796"/>
    </source>
</evidence>
<feature type="region of interest" description="Disordered" evidence="1">
    <location>
        <begin position="1"/>
        <end position="23"/>
    </location>
</feature>
<gene>
    <name evidence="2" type="ORF">SNE40_009059</name>
</gene>
<keyword evidence="3" id="KW-1185">Reference proteome</keyword>
<organism evidence="2 3">
    <name type="scientific">Patella caerulea</name>
    <name type="common">Rayed Mediterranean limpet</name>
    <dbReference type="NCBI Taxonomy" id="87958"/>
    <lineage>
        <taxon>Eukaryota</taxon>
        <taxon>Metazoa</taxon>
        <taxon>Spiralia</taxon>
        <taxon>Lophotrochozoa</taxon>
        <taxon>Mollusca</taxon>
        <taxon>Gastropoda</taxon>
        <taxon>Patellogastropoda</taxon>
        <taxon>Patelloidea</taxon>
        <taxon>Patellidae</taxon>
        <taxon>Patella</taxon>
    </lineage>
</organism>
<dbReference type="Proteomes" id="UP001347796">
    <property type="component" value="Unassembled WGS sequence"/>
</dbReference>
<comment type="caution">
    <text evidence="2">The sequence shown here is derived from an EMBL/GenBank/DDBJ whole genome shotgun (WGS) entry which is preliminary data.</text>
</comment>
<name>A0AAN8JT84_PATCE</name>
<protein>
    <submittedName>
        <fullName evidence="2">Uncharacterized protein</fullName>
    </submittedName>
</protein>
<evidence type="ECO:0000256" key="1">
    <source>
        <dbReference type="SAM" id="MobiDB-lite"/>
    </source>
</evidence>